<feature type="compositionally biased region" description="Basic and acidic residues" evidence="1">
    <location>
        <begin position="157"/>
        <end position="170"/>
    </location>
</feature>
<sequence length="371" mass="41604">MGSPNRESVTFPVGDPLFSEMASVCVLGEPLTWSYWIHLGEAEFPFVLCWEDFTALDSVDSEIRRSETVKCAFRRWATWHYFREGARAERLAVKELGDLGFTVDELYAEIRQACQFAPKPVLERVGNLSKFRDWPRALLYLAAKGVNPRLFAKPLHIEREPEGLPHRTEQDSPLDDSAEEEPHQELAFNELNDWVIQLLPENVSVATSLAFDFFRHVVSTNGEPSPTIGPASTETNVQSHSGDGESPQRSSGQQPTEPAGDPRTSPEGHVKASDSTPEHSDDFRSVNWYGKGYTFTPLQAACVKVLWENWGRRVPELSEATILEHADSFQKHLRGVFRISAKGKKTNHEALDVMIVSGSRKGTFRLAGKNP</sequence>
<accession>A0A0F9H0T7</accession>
<dbReference type="EMBL" id="LAZR01016398">
    <property type="protein sequence ID" value="KKM04694.1"/>
    <property type="molecule type" value="Genomic_DNA"/>
</dbReference>
<reference evidence="2" key="1">
    <citation type="journal article" date="2015" name="Nature">
        <title>Complex archaea that bridge the gap between prokaryotes and eukaryotes.</title>
        <authorList>
            <person name="Spang A."/>
            <person name="Saw J.H."/>
            <person name="Jorgensen S.L."/>
            <person name="Zaremba-Niedzwiedzka K."/>
            <person name="Martijn J."/>
            <person name="Lind A.E."/>
            <person name="van Eijk R."/>
            <person name="Schleper C."/>
            <person name="Guy L."/>
            <person name="Ettema T.J."/>
        </authorList>
    </citation>
    <scope>NUCLEOTIDE SEQUENCE</scope>
</reference>
<name>A0A0F9H0T7_9ZZZZ</name>
<feature type="region of interest" description="Disordered" evidence="1">
    <location>
        <begin position="222"/>
        <end position="282"/>
    </location>
</feature>
<evidence type="ECO:0000313" key="2">
    <source>
        <dbReference type="EMBL" id="KKM04694.1"/>
    </source>
</evidence>
<feature type="region of interest" description="Disordered" evidence="1">
    <location>
        <begin position="157"/>
        <end position="182"/>
    </location>
</feature>
<protein>
    <submittedName>
        <fullName evidence="2">Uncharacterized protein</fullName>
    </submittedName>
</protein>
<comment type="caution">
    <text evidence="2">The sequence shown here is derived from an EMBL/GenBank/DDBJ whole genome shotgun (WGS) entry which is preliminary data.</text>
</comment>
<evidence type="ECO:0000256" key="1">
    <source>
        <dbReference type="SAM" id="MobiDB-lite"/>
    </source>
</evidence>
<proteinExistence type="predicted"/>
<gene>
    <name evidence="2" type="ORF">LCGC14_1761660</name>
</gene>
<dbReference type="AlphaFoldDB" id="A0A0F9H0T7"/>
<feature type="compositionally biased region" description="Polar residues" evidence="1">
    <location>
        <begin position="222"/>
        <end position="256"/>
    </location>
</feature>
<feature type="compositionally biased region" description="Basic and acidic residues" evidence="1">
    <location>
        <begin position="264"/>
        <end position="282"/>
    </location>
</feature>
<organism evidence="2">
    <name type="scientific">marine sediment metagenome</name>
    <dbReference type="NCBI Taxonomy" id="412755"/>
    <lineage>
        <taxon>unclassified sequences</taxon>
        <taxon>metagenomes</taxon>
        <taxon>ecological metagenomes</taxon>
    </lineage>
</organism>